<feature type="compositionally biased region" description="Low complexity" evidence="1">
    <location>
        <begin position="967"/>
        <end position="987"/>
    </location>
</feature>
<dbReference type="Proteomes" id="UP000193411">
    <property type="component" value="Unassembled WGS sequence"/>
</dbReference>
<dbReference type="Gene3D" id="1.10.287.130">
    <property type="match status" value="1"/>
</dbReference>
<evidence type="ECO:0000256" key="1">
    <source>
        <dbReference type="SAM" id="MobiDB-lite"/>
    </source>
</evidence>
<evidence type="ECO:0000313" key="2">
    <source>
        <dbReference type="EMBL" id="ORZ31689.1"/>
    </source>
</evidence>
<dbReference type="EMBL" id="MCFL01000056">
    <property type="protein sequence ID" value="ORZ31689.1"/>
    <property type="molecule type" value="Genomic_DNA"/>
</dbReference>
<dbReference type="InterPro" id="IPR036097">
    <property type="entry name" value="HisK_dim/P_sf"/>
</dbReference>
<feature type="region of interest" description="Disordered" evidence="1">
    <location>
        <begin position="907"/>
        <end position="1001"/>
    </location>
</feature>
<sequence length="1039" mass="112316">MRGHGRVARVLYGRTLCRIGSLLLVSRRPPLLLFQHLQRTCLSLGDSLALDIATNLVTYADDLAGYVATEPNLSNAAVTKFTSLATNHSEETDGISLVPVLPRHRKPEWEQQFNLTLIDGNDTFTRLSLVAPITLRVQFTPSRTPMKNPIGYNMFQAGEYARSVRRTLGNGRPSLVVAEPGSTQLHPPHKRVWIAKGVQQVPVPNFHIWIMTLLVDTQRAVSRTLAPSDRTHGIRVKLVDNTTTSELYVSQFPPNSTLIPSDTTLTSFPVVDRNWTLTCTGTHTLRGAFYTPWSWVLLFLLISVFTVSAEIARRAAVRFLAARGVARQVKHREGLVASLRMYSRAIVSTVRDPLIALDPFGYLVGSNKEALARLDIHGPDTSSVHISSLLPPEFVANVMNTPHQLPVASPAVPPMVDQDWDSVYTVTGGAASDPLPLLEPLPPGSYEVGPVGTQSAKFIAEATVSQPTAAKRGEVSQVLLLHDVTERIQALESLQAAREAAKAASVAKSQLLLLISHELRNPIYVISTLVEEIAAVAATADPLAPASGDSIGMRPARTDDSEYIAAARVQHTTRLIADILGFLVDLFADTTALEAARLAATVSGGPKTARAKGPGKHLISLANAALASVHPQLDLWDITVERWISPEWVLHGPTVTVERILAKVAYIVAHATRPYGQAVLELLVDLRNRELRVYCRGDMWIPTENSLQPMASIPPQSPLATSLAPSVQQEKLVMWHEDKIAVPEHIDPLTHAALFLAMGSVCAIVLPMNGSAFRTQFSEQYGGLDMSIPLGLMRAKRVKCAEASGEDTQAVVPVPAAATAPFSEELVSLASVSSLGMGTPARPSLPFDGPQRNLAPSSDAYPSPISPDRVTLPLPKMTVPQVVPIDSIAVHPKRYDENHRKELFTPCHSRTNSFSNPASFPQSPSSAPRTPRTAYSPCPPPNSRRESRMTSLMAVRTMTPHSPSPPASVGVAPPAPSSSASNESPSSDLSHASPLDFQPLIPSNDTLPLHIPLPSSPAPSAKSLKLSVPLRYLHALLHA</sequence>
<evidence type="ECO:0008006" key="4">
    <source>
        <dbReference type="Google" id="ProtNLM"/>
    </source>
</evidence>
<organism evidence="2 3">
    <name type="scientific">Catenaria anguillulae PL171</name>
    <dbReference type="NCBI Taxonomy" id="765915"/>
    <lineage>
        <taxon>Eukaryota</taxon>
        <taxon>Fungi</taxon>
        <taxon>Fungi incertae sedis</taxon>
        <taxon>Blastocladiomycota</taxon>
        <taxon>Blastocladiomycetes</taxon>
        <taxon>Blastocladiales</taxon>
        <taxon>Catenariaceae</taxon>
        <taxon>Catenaria</taxon>
    </lineage>
</organism>
<dbReference type="AlphaFoldDB" id="A0A1Y2HAT4"/>
<feature type="compositionally biased region" description="Low complexity" evidence="1">
    <location>
        <begin position="912"/>
        <end position="928"/>
    </location>
</feature>
<proteinExistence type="predicted"/>
<protein>
    <recommendedName>
        <fullName evidence="4">Signal transduction histidine kinase dimerisation/phosphoacceptor domain-containing protein</fullName>
    </recommendedName>
</protein>
<accession>A0A1Y2HAT4</accession>
<name>A0A1Y2HAT4_9FUNG</name>
<comment type="caution">
    <text evidence="2">The sequence shown here is derived from an EMBL/GenBank/DDBJ whole genome shotgun (WGS) entry which is preliminary data.</text>
</comment>
<dbReference type="GO" id="GO:0000155">
    <property type="term" value="F:phosphorelay sensor kinase activity"/>
    <property type="evidence" value="ECO:0007669"/>
    <property type="project" value="InterPro"/>
</dbReference>
<dbReference type="SUPFAM" id="SSF47384">
    <property type="entry name" value="Homodimeric domain of signal transducing histidine kinase"/>
    <property type="match status" value="1"/>
</dbReference>
<keyword evidence="3" id="KW-1185">Reference proteome</keyword>
<feature type="region of interest" description="Disordered" evidence="1">
    <location>
        <begin position="841"/>
        <end position="868"/>
    </location>
</feature>
<evidence type="ECO:0000313" key="3">
    <source>
        <dbReference type="Proteomes" id="UP000193411"/>
    </source>
</evidence>
<reference evidence="2 3" key="1">
    <citation type="submission" date="2016-07" db="EMBL/GenBank/DDBJ databases">
        <title>Pervasive Adenine N6-methylation of Active Genes in Fungi.</title>
        <authorList>
            <consortium name="DOE Joint Genome Institute"/>
            <person name="Mondo S.J."/>
            <person name="Dannebaum R.O."/>
            <person name="Kuo R.C."/>
            <person name="Labutti K."/>
            <person name="Haridas S."/>
            <person name="Kuo A."/>
            <person name="Salamov A."/>
            <person name="Ahrendt S.R."/>
            <person name="Lipzen A."/>
            <person name="Sullivan W."/>
            <person name="Andreopoulos W.B."/>
            <person name="Clum A."/>
            <person name="Lindquist E."/>
            <person name="Daum C."/>
            <person name="Ramamoorthy G.K."/>
            <person name="Gryganskyi A."/>
            <person name="Culley D."/>
            <person name="Magnuson J.K."/>
            <person name="James T.Y."/>
            <person name="O'Malley M.A."/>
            <person name="Stajich J.E."/>
            <person name="Spatafora J.W."/>
            <person name="Visel A."/>
            <person name="Grigoriev I.V."/>
        </authorList>
    </citation>
    <scope>NUCLEOTIDE SEQUENCE [LARGE SCALE GENOMIC DNA]</scope>
    <source>
        <strain evidence="2 3">PL171</strain>
    </source>
</reference>
<gene>
    <name evidence="2" type="ORF">BCR44DRAFT_1261527</name>
</gene>